<dbReference type="EMBL" id="SPQC01000037">
    <property type="protein sequence ID" value="TFU21229.1"/>
    <property type="molecule type" value="Genomic_DNA"/>
</dbReference>
<dbReference type="Gene3D" id="1.10.260.40">
    <property type="entry name" value="lambda repressor-like DNA-binding domains"/>
    <property type="match status" value="1"/>
</dbReference>
<dbReference type="PANTHER" id="PTHR46558:SF4">
    <property type="entry name" value="DNA-BIDING PHAGE PROTEIN"/>
    <property type="match status" value="1"/>
</dbReference>
<feature type="compositionally biased region" description="Basic and acidic residues" evidence="2">
    <location>
        <begin position="78"/>
        <end position="99"/>
    </location>
</feature>
<dbReference type="OrthoDB" id="513181at2"/>
<evidence type="ECO:0000313" key="5">
    <source>
        <dbReference type="Proteomes" id="UP000297951"/>
    </source>
</evidence>
<accession>A0A4Y9F1V0</accession>
<dbReference type="InterPro" id="IPR001387">
    <property type="entry name" value="Cro/C1-type_HTH"/>
</dbReference>
<dbReference type="AlphaFoldDB" id="A0A4Y9F1V0"/>
<keyword evidence="1" id="KW-0238">DNA-binding</keyword>
<comment type="caution">
    <text evidence="4">The sequence shown here is derived from an EMBL/GenBank/DDBJ whole genome shotgun (WGS) entry which is preliminary data.</text>
</comment>
<protein>
    <submittedName>
        <fullName evidence="4">XRE family transcriptional regulator</fullName>
    </submittedName>
</protein>
<dbReference type="Proteomes" id="UP000297951">
    <property type="component" value="Unassembled WGS sequence"/>
</dbReference>
<dbReference type="SMART" id="SM00530">
    <property type="entry name" value="HTH_XRE"/>
    <property type="match status" value="1"/>
</dbReference>
<dbReference type="RefSeq" id="WP_135013374.1">
    <property type="nucleotide sequence ID" value="NZ_JADGLK010000037.1"/>
</dbReference>
<evidence type="ECO:0000259" key="3">
    <source>
        <dbReference type="PROSITE" id="PS50943"/>
    </source>
</evidence>
<reference evidence="4 5" key="1">
    <citation type="submission" date="2019-03" db="EMBL/GenBank/DDBJ databases">
        <title>Diversity of the mouse oral microbiome.</title>
        <authorList>
            <person name="Joseph S."/>
            <person name="Aduse-Opoku J."/>
            <person name="Curtis M."/>
            <person name="Wade W."/>
            <person name="Hashim A."/>
        </authorList>
    </citation>
    <scope>NUCLEOTIDE SEQUENCE [LARGE SCALE GENOMIC DNA]</scope>
    <source>
        <strain evidence="5">irhom_31</strain>
    </source>
</reference>
<evidence type="ECO:0000313" key="4">
    <source>
        <dbReference type="EMBL" id="TFU21229.1"/>
    </source>
</evidence>
<dbReference type="Pfam" id="PF01381">
    <property type="entry name" value="HTH_3"/>
    <property type="match status" value="1"/>
</dbReference>
<evidence type="ECO:0000256" key="2">
    <source>
        <dbReference type="SAM" id="MobiDB-lite"/>
    </source>
</evidence>
<dbReference type="PANTHER" id="PTHR46558">
    <property type="entry name" value="TRACRIPTIONAL REGULATORY PROTEIN-RELATED-RELATED"/>
    <property type="match status" value="1"/>
</dbReference>
<dbReference type="PROSITE" id="PS50943">
    <property type="entry name" value="HTH_CROC1"/>
    <property type="match status" value="1"/>
</dbReference>
<evidence type="ECO:0000256" key="1">
    <source>
        <dbReference type="ARBA" id="ARBA00023125"/>
    </source>
</evidence>
<sequence length="106" mass="11724">MTLTQHETGRVPASRLRYRLLQAREEAELDQGQLSEKIGVSRTSISAAETGKSKPRRSTLILWAMATGVDLDWLLTGETKKAPSQDGERASMECARRDSNPQPSDP</sequence>
<dbReference type="InterPro" id="IPR010982">
    <property type="entry name" value="Lambda_DNA-bd_dom_sf"/>
</dbReference>
<dbReference type="GO" id="GO:0003677">
    <property type="term" value="F:DNA binding"/>
    <property type="evidence" value="ECO:0007669"/>
    <property type="project" value="UniProtKB-KW"/>
</dbReference>
<gene>
    <name evidence="4" type="ORF">E4U03_09580</name>
</gene>
<dbReference type="CDD" id="cd00093">
    <property type="entry name" value="HTH_XRE"/>
    <property type="match status" value="1"/>
</dbReference>
<proteinExistence type="predicted"/>
<dbReference type="SUPFAM" id="SSF47413">
    <property type="entry name" value="lambda repressor-like DNA-binding domains"/>
    <property type="match status" value="1"/>
</dbReference>
<organism evidence="4 5">
    <name type="scientific">Rothia nasimurium</name>
    <dbReference type="NCBI Taxonomy" id="85336"/>
    <lineage>
        <taxon>Bacteria</taxon>
        <taxon>Bacillati</taxon>
        <taxon>Actinomycetota</taxon>
        <taxon>Actinomycetes</taxon>
        <taxon>Micrococcales</taxon>
        <taxon>Micrococcaceae</taxon>
        <taxon>Rothia</taxon>
    </lineage>
</organism>
<name>A0A4Y9F1V0_9MICC</name>
<feature type="domain" description="HTH cro/C1-type" evidence="3">
    <location>
        <begin position="20"/>
        <end position="74"/>
    </location>
</feature>
<feature type="region of interest" description="Disordered" evidence="2">
    <location>
        <begin position="77"/>
        <end position="106"/>
    </location>
</feature>